<evidence type="ECO:0000313" key="12">
    <source>
        <dbReference type="EMBL" id="KAG5265281.1"/>
    </source>
</evidence>
<keyword evidence="9" id="KW-0175">Coiled coil</keyword>
<feature type="region of interest" description="Disordered" evidence="10">
    <location>
        <begin position="1376"/>
        <end position="1433"/>
    </location>
</feature>
<feature type="domain" description="NACHT" evidence="11">
    <location>
        <begin position="357"/>
        <end position="495"/>
    </location>
</feature>
<dbReference type="EMBL" id="JADWDJ010000019">
    <property type="protein sequence ID" value="KAG5265281.1"/>
    <property type="molecule type" value="Genomic_DNA"/>
</dbReference>
<keyword evidence="7" id="KW-0395">Inflammatory response</keyword>
<dbReference type="Pfam" id="PF05729">
    <property type="entry name" value="NACHT"/>
    <property type="match status" value="1"/>
</dbReference>
<sequence>MLLPYVGICENEPKLKGYLLICDFCNNERKIKQQSCFCWLRGAPGKECQQTAGMELVSKVSECVSPVLSVALALYECYNEVQANKERCGRLVARVQVVESVVRAVKDEDVDDKQVRRALADLQEILSSALELVRKHRDAHWCKRAMKANDLKEEFGDLNERLSQVSGRLALCLQLEVLREVFEAKRRQSEDQRDAEKDQREWREKVLPLLEGMDDKVDQILHGVNNLLQGGRRENKGDTVDRTQSESIINKNEMDILQSQKLYETSVSQYKAHVRDKFGTVQEYNSRPGADYVVLTERYTDLVIVQKHREQREREEEIRVRGRELLHRVFTRASKEYLCTSVDQLFSPSSKGGEAPRAVILQGHSGYGKSFTAQKIIYDWASGRMYQDSFDLVFHLKGKELNNMKEHLCLVDLLLQHDEIDRPTVLKVLQEAPHKVLFLIDGFDELRLAPEEAGFKSSLPSDPQTLASVKVVLAALLRGKMLRRSSLLVTTRSTALKALSDMLKEPQRFTEILGFSDRGVETYFRAFFAREENPAVWKKALRHVKNNETLLTACFIPVTCWIVCNVFKDVFKNEMDMIRGLDTSTSIFAHFVFTQMKHHGADLEENEWSSLLRNLGQLAEDGILKQQVLFDERDVKQLVSNHHLVPFLCKFFLRKLNVVTKYSFMHLSFQEFFAALFYLLSGVDVAREKVKDILQRVQQGLNATDQKLHMSHLLPVIQFLFGFSNQEVTATHELHVAPEIRLLLEDWIHQLIKDEEGLPRTHNVQLFILQCLYEIHEEDFVRTAMGIWNKINLDGVPLKRTDCSMLAFCVRHCSTMERLTLTHCNLTAEKLKVLVEALAKSAELGLVVENLGDEDVDDLTRALGQDKIITDLHLKNSSLSRGSVLQVLTALTAQKRVDTLHLKLRVPYENAIAPVSITEDESGEDVCGSWTDTPPEGKPAGLDITLERKMHSTDPPKGTHTLTLRHGEKLGHAASYVSEIFISQLTSSERFSNTWTHLIETIHTLGDSSVGVSELVDTLQSSLLHIPDVNMVDLKLSCMTVEVAAKILLFFQACPTLHSGRCKQAEDAGEQGGSLCSDLSLRRTSDTLQLNVKHLTGDLLSDVTLVMATPSEESEWTTVFLNLSSISGLPEGVDLSFLHAVRGLQKLMLQVTCLTDQWATALVSLVQTPLPSCLEYCSLRVAESDLEARGDDICSFLSVETEDSNVVLMVEYRKQLNPLREAQITDIALAMSHSQIASFHFHNIHTLRELDAGTPEFVEQVSSVPGLQKIKLILSCLTENWAATLCSLIKNCPTLTIITVDAGEGGERLLLEEGVRCLQDGVLALRETQSPQLTLTVTGRRCAKAVCADPEDWGRSCNRRVQLQSCALGTFTHTHLEEEEEEEEHATSTHTPGGRQAGAGAGVSWGKGRGPKMRGRGLMEKREGLKRRRSEDV</sequence>
<evidence type="ECO:0000256" key="7">
    <source>
        <dbReference type="ARBA" id="ARBA00023198"/>
    </source>
</evidence>
<dbReference type="InterPro" id="IPR050637">
    <property type="entry name" value="NLRP_innate_immun_reg"/>
</dbReference>
<dbReference type="Pfam" id="PF22215">
    <property type="entry name" value="MLKL_N"/>
    <property type="match status" value="1"/>
</dbReference>
<dbReference type="Pfam" id="PF14484">
    <property type="entry name" value="FISNA"/>
    <property type="match status" value="1"/>
</dbReference>
<protein>
    <recommendedName>
        <fullName evidence="11">NACHT domain-containing protein</fullName>
    </recommendedName>
</protein>
<dbReference type="Proteomes" id="UP000823561">
    <property type="component" value="Chromosome 19"/>
</dbReference>
<organism evidence="12 13">
    <name type="scientific">Alosa alosa</name>
    <name type="common">allis shad</name>
    <dbReference type="NCBI Taxonomy" id="278164"/>
    <lineage>
        <taxon>Eukaryota</taxon>
        <taxon>Metazoa</taxon>
        <taxon>Chordata</taxon>
        <taxon>Craniata</taxon>
        <taxon>Vertebrata</taxon>
        <taxon>Euteleostomi</taxon>
        <taxon>Actinopterygii</taxon>
        <taxon>Neopterygii</taxon>
        <taxon>Teleostei</taxon>
        <taxon>Clupei</taxon>
        <taxon>Clupeiformes</taxon>
        <taxon>Clupeoidei</taxon>
        <taxon>Clupeidae</taxon>
        <taxon>Alosa</taxon>
    </lineage>
</organism>
<gene>
    <name evidence="12" type="ORF">AALO_G00240530</name>
</gene>
<keyword evidence="4" id="KW-0547">Nucleotide-binding</keyword>
<feature type="compositionally biased region" description="Gly residues" evidence="10">
    <location>
        <begin position="1395"/>
        <end position="1408"/>
    </location>
</feature>
<accession>A0AAV6FUX7</accession>
<keyword evidence="3" id="KW-0677">Repeat</keyword>
<dbReference type="InterPro" id="IPR007111">
    <property type="entry name" value="NACHT_NTPase"/>
</dbReference>
<dbReference type="CDD" id="cd21037">
    <property type="entry name" value="MLKL_NTD"/>
    <property type="match status" value="1"/>
</dbReference>
<dbReference type="Pfam" id="PF17776">
    <property type="entry name" value="NLRC4_HD2"/>
    <property type="match status" value="1"/>
</dbReference>
<evidence type="ECO:0000313" key="13">
    <source>
        <dbReference type="Proteomes" id="UP000823561"/>
    </source>
</evidence>
<evidence type="ECO:0000256" key="1">
    <source>
        <dbReference type="ARBA" id="ARBA00004110"/>
    </source>
</evidence>
<comment type="caution">
    <text evidence="12">The sequence shown here is derived from an EMBL/GenBank/DDBJ whole genome shotgun (WGS) entry which is preliminary data.</text>
</comment>
<dbReference type="PANTHER" id="PTHR45690:SF19">
    <property type="entry name" value="NACHT, LRR AND PYD DOMAINS-CONTAINING PROTEIN 3"/>
    <property type="match status" value="1"/>
</dbReference>
<dbReference type="GO" id="GO:0007166">
    <property type="term" value="P:cell surface receptor signaling pathway"/>
    <property type="evidence" value="ECO:0007669"/>
    <property type="project" value="InterPro"/>
</dbReference>
<dbReference type="PANTHER" id="PTHR45690">
    <property type="entry name" value="NACHT, LRR AND PYD DOMAINS-CONTAINING PROTEIN 12"/>
    <property type="match status" value="1"/>
</dbReference>
<dbReference type="GO" id="GO:0005829">
    <property type="term" value="C:cytosol"/>
    <property type="evidence" value="ECO:0007669"/>
    <property type="project" value="UniProtKB-SubCell"/>
</dbReference>
<dbReference type="GO" id="GO:0005524">
    <property type="term" value="F:ATP binding"/>
    <property type="evidence" value="ECO:0007669"/>
    <property type="project" value="UniProtKB-KW"/>
</dbReference>
<evidence type="ECO:0000256" key="2">
    <source>
        <dbReference type="ARBA" id="ARBA00022490"/>
    </source>
</evidence>
<dbReference type="Gene3D" id="3.40.50.300">
    <property type="entry name" value="P-loop containing nucleotide triphosphate hydrolases"/>
    <property type="match status" value="1"/>
</dbReference>
<dbReference type="InterPro" id="IPR059179">
    <property type="entry name" value="MLKL-like_MCAfunc"/>
</dbReference>
<dbReference type="Gene3D" id="3.80.10.10">
    <property type="entry name" value="Ribonuclease Inhibitor"/>
    <property type="match status" value="1"/>
</dbReference>
<evidence type="ECO:0000256" key="10">
    <source>
        <dbReference type="SAM" id="MobiDB-lite"/>
    </source>
</evidence>
<dbReference type="InterPro" id="IPR032675">
    <property type="entry name" value="LRR_dom_sf"/>
</dbReference>
<dbReference type="InterPro" id="IPR036537">
    <property type="entry name" value="Adaptor_Cbl_N_dom_sf"/>
</dbReference>
<reference evidence="12" key="1">
    <citation type="submission" date="2020-10" db="EMBL/GenBank/DDBJ databases">
        <title>Chromosome-scale genome assembly of the Allis shad, Alosa alosa.</title>
        <authorList>
            <person name="Margot Z."/>
            <person name="Christophe K."/>
            <person name="Cabau C."/>
            <person name="Louis A."/>
            <person name="Berthelot C."/>
            <person name="Parey E."/>
            <person name="Roest Crollius H."/>
            <person name="Montfort J."/>
            <person name="Robinson-Rechavi M."/>
            <person name="Bucao C."/>
            <person name="Bouchez O."/>
            <person name="Gislard M."/>
            <person name="Lluch J."/>
            <person name="Milhes M."/>
            <person name="Lampietro C."/>
            <person name="Lopez Roques C."/>
            <person name="Donnadieu C."/>
            <person name="Braasch I."/>
            <person name="Desvignes T."/>
            <person name="Postlethwait J."/>
            <person name="Bobe J."/>
            <person name="Guiguen Y."/>
        </authorList>
    </citation>
    <scope>NUCLEOTIDE SEQUENCE</scope>
    <source>
        <strain evidence="12">M-15738</strain>
        <tissue evidence="12">Blood</tissue>
    </source>
</reference>
<dbReference type="SMART" id="SM01288">
    <property type="entry name" value="FISNA"/>
    <property type="match status" value="1"/>
</dbReference>
<dbReference type="InterPro" id="IPR041267">
    <property type="entry name" value="NLRP_HD2"/>
</dbReference>
<evidence type="ECO:0000256" key="8">
    <source>
        <dbReference type="ARBA" id="ARBA00023233"/>
    </source>
</evidence>
<proteinExistence type="predicted"/>
<dbReference type="InterPro" id="IPR027417">
    <property type="entry name" value="P-loop_NTPase"/>
</dbReference>
<evidence type="ECO:0000256" key="3">
    <source>
        <dbReference type="ARBA" id="ARBA00022737"/>
    </source>
</evidence>
<dbReference type="InterPro" id="IPR029495">
    <property type="entry name" value="NACHT-assoc"/>
</dbReference>
<dbReference type="InterPro" id="IPR054000">
    <property type="entry name" value="MLKL_N"/>
</dbReference>
<dbReference type="PROSITE" id="PS50837">
    <property type="entry name" value="NACHT"/>
    <property type="match status" value="1"/>
</dbReference>
<dbReference type="SUPFAM" id="SSF52540">
    <property type="entry name" value="P-loop containing nucleoside triphosphate hydrolases"/>
    <property type="match status" value="1"/>
</dbReference>
<keyword evidence="8" id="KW-1271">Inflammasome</keyword>
<dbReference type="SUPFAM" id="SSF52047">
    <property type="entry name" value="RNI-like"/>
    <property type="match status" value="1"/>
</dbReference>
<evidence type="ECO:0000256" key="9">
    <source>
        <dbReference type="SAM" id="Coils"/>
    </source>
</evidence>
<evidence type="ECO:0000256" key="4">
    <source>
        <dbReference type="ARBA" id="ARBA00022741"/>
    </source>
</evidence>
<evidence type="ECO:0000256" key="5">
    <source>
        <dbReference type="ARBA" id="ARBA00022840"/>
    </source>
</evidence>
<name>A0AAV6FUX7_9TELE</name>
<evidence type="ECO:0000256" key="6">
    <source>
        <dbReference type="ARBA" id="ARBA00022843"/>
    </source>
</evidence>
<dbReference type="Gene3D" id="1.20.930.20">
    <property type="entry name" value="Adaptor protein Cbl, N-terminal domain"/>
    <property type="match status" value="1"/>
</dbReference>
<keyword evidence="5" id="KW-0067">ATP-binding</keyword>
<feature type="coiled-coil region" evidence="9">
    <location>
        <begin position="148"/>
        <end position="199"/>
    </location>
</feature>
<evidence type="ECO:0000259" key="11">
    <source>
        <dbReference type="PROSITE" id="PS50837"/>
    </source>
</evidence>
<keyword evidence="2" id="KW-0963">Cytoplasm</keyword>
<keyword evidence="6" id="KW-0832">Ubl conjugation</keyword>
<keyword evidence="13" id="KW-1185">Reference proteome</keyword>
<comment type="subcellular location">
    <subcellularLocation>
        <location evidence="1">Inflammasome</location>
    </subcellularLocation>
</comment>
<feature type="compositionally biased region" description="Basic and acidic residues" evidence="10">
    <location>
        <begin position="1417"/>
        <end position="1433"/>
    </location>
</feature>